<gene>
    <name evidence="2" type="ORF">JKP88DRAFT_287126</name>
</gene>
<evidence type="ECO:0000313" key="3">
    <source>
        <dbReference type="Proteomes" id="UP000664859"/>
    </source>
</evidence>
<name>A0A835Z9D4_9STRA</name>
<dbReference type="AlphaFoldDB" id="A0A835Z9D4"/>
<organism evidence="2 3">
    <name type="scientific">Tribonema minus</name>
    <dbReference type="NCBI Taxonomy" id="303371"/>
    <lineage>
        <taxon>Eukaryota</taxon>
        <taxon>Sar</taxon>
        <taxon>Stramenopiles</taxon>
        <taxon>Ochrophyta</taxon>
        <taxon>PX clade</taxon>
        <taxon>Xanthophyceae</taxon>
        <taxon>Tribonematales</taxon>
        <taxon>Tribonemataceae</taxon>
        <taxon>Tribonema</taxon>
    </lineage>
</organism>
<feature type="compositionally biased region" description="Basic residues" evidence="1">
    <location>
        <begin position="281"/>
        <end position="304"/>
    </location>
</feature>
<evidence type="ECO:0000313" key="2">
    <source>
        <dbReference type="EMBL" id="KAG5188863.1"/>
    </source>
</evidence>
<evidence type="ECO:0000256" key="1">
    <source>
        <dbReference type="SAM" id="MobiDB-lite"/>
    </source>
</evidence>
<dbReference type="Proteomes" id="UP000664859">
    <property type="component" value="Unassembled WGS sequence"/>
</dbReference>
<comment type="caution">
    <text evidence="2">The sequence shown here is derived from an EMBL/GenBank/DDBJ whole genome shotgun (WGS) entry which is preliminary data.</text>
</comment>
<feature type="region of interest" description="Disordered" evidence="1">
    <location>
        <begin position="281"/>
        <end position="314"/>
    </location>
</feature>
<reference evidence="2" key="1">
    <citation type="submission" date="2021-02" db="EMBL/GenBank/DDBJ databases">
        <title>First Annotated Genome of the Yellow-green Alga Tribonema minus.</title>
        <authorList>
            <person name="Mahan K.M."/>
        </authorList>
    </citation>
    <scope>NUCLEOTIDE SEQUENCE</scope>
    <source>
        <strain evidence="2">UTEX B ZZ1240</strain>
    </source>
</reference>
<dbReference type="EMBL" id="JAFCMP010000061">
    <property type="protein sequence ID" value="KAG5188863.1"/>
    <property type="molecule type" value="Genomic_DNA"/>
</dbReference>
<protein>
    <submittedName>
        <fullName evidence="2">Uncharacterized protein</fullName>
    </submittedName>
</protein>
<proteinExistence type="predicted"/>
<keyword evidence="3" id="KW-1185">Reference proteome</keyword>
<sequence>MQRLHGMVISAEEARLSNEGRMELKSMAALIRYLFENQSSSFVKEYYCRIISQRGRNAVQSFLQGLAHQNWALLRICKRLIDLREAGCGDDALRTLRDELLKDDEAYSIVMSGLENRHSGSLLLTLQPVLDAQTLRFASQEVARPTKRVIARDIGTDDNFELKPLCGSLARLDTTLTSKAASSGPEQNLLGLCAQSPVYRGQHQNDVIICNIRLVSGLCGLALPLFVLHYVPSGYRYDGATTEADVPAEVVAPLCVSRLSGARRRHRRSCQWERKLRHHGVLQQQRRRRGAAVRGGPRRHRRHTSSTCRDWHGA</sequence>
<accession>A0A835Z9D4</accession>